<dbReference type="EC" id="2.3.2.23" evidence="3"/>
<dbReference type="InterPro" id="IPR016135">
    <property type="entry name" value="UBQ-conjugating_enzyme/RWD"/>
</dbReference>
<proteinExistence type="predicted"/>
<evidence type="ECO:0000256" key="10">
    <source>
        <dbReference type="ARBA" id="ARBA00023242"/>
    </source>
</evidence>
<dbReference type="GO" id="GO:0005737">
    <property type="term" value="C:cytoplasm"/>
    <property type="evidence" value="ECO:0007669"/>
    <property type="project" value="UniProtKB-SubCell"/>
</dbReference>
<evidence type="ECO:0000256" key="13">
    <source>
        <dbReference type="ARBA" id="ARBA00042316"/>
    </source>
</evidence>
<feature type="domain" description="UBC core" evidence="15">
    <location>
        <begin position="38"/>
        <end position="197"/>
    </location>
</feature>
<reference evidence="16" key="2">
    <citation type="submission" date="2021-09" db="EMBL/GenBank/DDBJ databases">
        <authorList>
            <person name="Jia N."/>
            <person name="Wang J."/>
            <person name="Shi W."/>
            <person name="Du L."/>
            <person name="Sun Y."/>
            <person name="Zhan W."/>
            <person name="Jiang J."/>
            <person name="Wang Q."/>
            <person name="Zhang B."/>
            <person name="Ji P."/>
            <person name="Sakyi L.B."/>
            <person name="Cui X."/>
            <person name="Yuan T."/>
            <person name="Jiang B."/>
            <person name="Yang W."/>
            <person name="Lam T.T.-Y."/>
            <person name="Chang Q."/>
            <person name="Ding S."/>
            <person name="Wang X."/>
            <person name="Zhu J."/>
            <person name="Ruan X."/>
            <person name="Zhao L."/>
            <person name="Wei J."/>
            <person name="Que T."/>
            <person name="Du C."/>
            <person name="Cheng J."/>
            <person name="Dai P."/>
            <person name="Han X."/>
            <person name="Huang E."/>
            <person name="Gao Y."/>
            <person name="Liu J."/>
            <person name="Shao H."/>
            <person name="Ye R."/>
            <person name="Li L."/>
            <person name="Wei W."/>
            <person name="Wang X."/>
            <person name="Wang C."/>
            <person name="Huo Q."/>
            <person name="Li W."/>
            <person name="Guo W."/>
            <person name="Chen H."/>
            <person name="Chen S."/>
            <person name="Zhou L."/>
            <person name="Zhou L."/>
            <person name="Ni X."/>
            <person name="Tian J."/>
            <person name="Zhou Y."/>
            <person name="Sheng Y."/>
            <person name="Liu T."/>
            <person name="Pan Y."/>
            <person name="Xia L."/>
            <person name="Li J."/>
            <person name="Zhao F."/>
            <person name="Cao W."/>
        </authorList>
    </citation>
    <scope>NUCLEOTIDE SEQUENCE</scope>
    <source>
        <strain evidence="16">Rmic-2018</strain>
        <tissue evidence="16">Larvae</tissue>
    </source>
</reference>
<dbReference type="GO" id="GO:0043066">
    <property type="term" value="P:negative regulation of apoptotic process"/>
    <property type="evidence" value="ECO:0007669"/>
    <property type="project" value="TreeGrafter"/>
</dbReference>
<keyword evidence="17" id="KW-1185">Reference proteome</keyword>
<evidence type="ECO:0000256" key="5">
    <source>
        <dbReference type="ARBA" id="ARBA00022679"/>
    </source>
</evidence>
<dbReference type="SUPFAM" id="SSF54495">
    <property type="entry name" value="UBC-like"/>
    <property type="match status" value="1"/>
</dbReference>
<evidence type="ECO:0000259" key="15">
    <source>
        <dbReference type="PROSITE" id="PS50127"/>
    </source>
</evidence>
<dbReference type="PANTHER" id="PTHR46116">
    <property type="entry name" value="(E3-INDEPENDENT) E2 UBIQUITIN-CONJUGATING ENZYME"/>
    <property type="match status" value="1"/>
</dbReference>
<evidence type="ECO:0000256" key="14">
    <source>
        <dbReference type="ARBA" id="ARBA00042401"/>
    </source>
</evidence>
<dbReference type="GO" id="GO:0061631">
    <property type="term" value="F:ubiquitin conjugating enzyme activity"/>
    <property type="evidence" value="ECO:0007669"/>
    <property type="project" value="UniProtKB-EC"/>
</dbReference>
<evidence type="ECO:0000256" key="12">
    <source>
        <dbReference type="ARBA" id="ARBA00041798"/>
    </source>
</evidence>
<dbReference type="InterPro" id="IPR000608">
    <property type="entry name" value="UBC"/>
</dbReference>
<keyword evidence="4" id="KW-0963">Cytoplasm</keyword>
<name>A0A9J6EY79_RHIMP</name>
<dbReference type="AlphaFoldDB" id="A0A9J6EY79"/>
<evidence type="ECO:0000256" key="11">
    <source>
        <dbReference type="ARBA" id="ARBA00039894"/>
    </source>
</evidence>
<keyword evidence="8" id="KW-0833">Ubl conjugation pathway</keyword>
<dbReference type="GO" id="GO:0005524">
    <property type="term" value="F:ATP binding"/>
    <property type="evidence" value="ECO:0007669"/>
    <property type="project" value="UniProtKB-KW"/>
</dbReference>
<evidence type="ECO:0000256" key="2">
    <source>
        <dbReference type="ARBA" id="ARBA00004496"/>
    </source>
</evidence>
<evidence type="ECO:0000313" key="16">
    <source>
        <dbReference type="EMBL" id="KAH8038904.1"/>
    </source>
</evidence>
<dbReference type="GO" id="GO:0004869">
    <property type="term" value="F:cysteine-type endopeptidase inhibitor activity"/>
    <property type="evidence" value="ECO:0007669"/>
    <property type="project" value="TreeGrafter"/>
</dbReference>
<organism evidence="16 17">
    <name type="scientific">Rhipicephalus microplus</name>
    <name type="common">Cattle tick</name>
    <name type="synonym">Boophilus microplus</name>
    <dbReference type="NCBI Taxonomy" id="6941"/>
    <lineage>
        <taxon>Eukaryota</taxon>
        <taxon>Metazoa</taxon>
        <taxon>Ecdysozoa</taxon>
        <taxon>Arthropoda</taxon>
        <taxon>Chelicerata</taxon>
        <taxon>Arachnida</taxon>
        <taxon>Acari</taxon>
        <taxon>Parasitiformes</taxon>
        <taxon>Ixodida</taxon>
        <taxon>Ixodoidea</taxon>
        <taxon>Ixodidae</taxon>
        <taxon>Rhipicephalinae</taxon>
        <taxon>Rhipicephalus</taxon>
        <taxon>Boophilus</taxon>
    </lineage>
</organism>
<evidence type="ECO:0000256" key="4">
    <source>
        <dbReference type="ARBA" id="ARBA00022490"/>
    </source>
</evidence>
<reference evidence="16" key="1">
    <citation type="journal article" date="2020" name="Cell">
        <title>Large-Scale Comparative Analyses of Tick Genomes Elucidate Their Genetic Diversity and Vector Capacities.</title>
        <authorList>
            <consortium name="Tick Genome and Microbiome Consortium (TIGMIC)"/>
            <person name="Jia N."/>
            <person name="Wang J."/>
            <person name="Shi W."/>
            <person name="Du L."/>
            <person name="Sun Y."/>
            <person name="Zhan W."/>
            <person name="Jiang J.F."/>
            <person name="Wang Q."/>
            <person name="Zhang B."/>
            <person name="Ji P."/>
            <person name="Bell-Sakyi L."/>
            <person name="Cui X.M."/>
            <person name="Yuan T.T."/>
            <person name="Jiang B.G."/>
            <person name="Yang W.F."/>
            <person name="Lam T.T."/>
            <person name="Chang Q.C."/>
            <person name="Ding S.J."/>
            <person name="Wang X.J."/>
            <person name="Zhu J.G."/>
            <person name="Ruan X.D."/>
            <person name="Zhao L."/>
            <person name="Wei J.T."/>
            <person name="Ye R.Z."/>
            <person name="Que T.C."/>
            <person name="Du C.H."/>
            <person name="Zhou Y.H."/>
            <person name="Cheng J.X."/>
            <person name="Dai P.F."/>
            <person name="Guo W.B."/>
            <person name="Han X.H."/>
            <person name="Huang E.J."/>
            <person name="Li L.F."/>
            <person name="Wei W."/>
            <person name="Gao Y.C."/>
            <person name="Liu J.Z."/>
            <person name="Shao H.Z."/>
            <person name="Wang X."/>
            <person name="Wang C.C."/>
            <person name="Yang T.C."/>
            <person name="Huo Q.B."/>
            <person name="Li W."/>
            <person name="Chen H.Y."/>
            <person name="Chen S.E."/>
            <person name="Zhou L.G."/>
            <person name="Ni X.B."/>
            <person name="Tian J.H."/>
            <person name="Sheng Y."/>
            <person name="Liu T."/>
            <person name="Pan Y.S."/>
            <person name="Xia L.Y."/>
            <person name="Li J."/>
            <person name="Zhao F."/>
            <person name="Cao W.C."/>
        </authorList>
    </citation>
    <scope>NUCLEOTIDE SEQUENCE</scope>
    <source>
        <strain evidence="16">Rmic-2018</strain>
    </source>
</reference>
<evidence type="ECO:0000256" key="8">
    <source>
        <dbReference type="ARBA" id="ARBA00022786"/>
    </source>
</evidence>
<evidence type="ECO:0000256" key="9">
    <source>
        <dbReference type="ARBA" id="ARBA00022840"/>
    </source>
</evidence>
<comment type="caution">
    <text evidence="16">The sequence shown here is derived from an EMBL/GenBank/DDBJ whole genome shotgun (WGS) entry which is preliminary data.</text>
</comment>
<dbReference type="VEuPathDB" id="VectorBase:LOC119159808"/>
<keyword evidence="7" id="KW-0547">Nucleotide-binding</keyword>
<evidence type="ECO:0000256" key="7">
    <source>
        <dbReference type="ARBA" id="ARBA00022741"/>
    </source>
</evidence>
<dbReference type="PANTHER" id="PTHR46116:SF26">
    <property type="entry name" value="UBIQUITIN-CONJUGATING ENZYME E2 Z"/>
    <property type="match status" value="1"/>
</dbReference>
<dbReference type="Gene3D" id="3.10.110.10">
    <property type="entry name" value="Ubiquitin Conjugating Enzyme"/>
    <property type="match status" value="1"/>
</dbReference>
<accession>A0A9J6EY79</accession>
<dbReference type="Proteomes" id="UP000821866">
    <property type="component" value="Chromosome 1"/>
</dbReference>
<dbReference type="PROSITE" id="PS50127">
    <property type="entry name" value="UBC_2"/>
    <property type="match status" value="1"/>
</dbReference>
<gene>
    <name evidence="16" type="ORF">HPB51_004016</name>
</gene>
<evidence type="ECO:0000256" key="6">
    <source>
        <dbReference type="ARBA" id="ARBA00022703"/>
    </source>
</evidence>
<dbReference type="SMART" id="SM00212">
    <property type="entry name" value="UBCc"/>
    <property type="match status" value="1"/>
</dbReference>
<evidence type="ECO:0000313" key="17">
    <source>
        <dbReference type="Proteomes" id="UP000821866"/>
    </source>
</evidence>
<dbReference type="GO" id="GO:0005634">
    <property type="term" value="C:nucleus"/>
    <property type="evidence" value="ECO:0007669"/>
    <property type="project" value="UniProtKB-SubCell"/>
</dbReference>
<protein>
    <recommendedName>
        <fullName evidence="11">Ubiquitin-conjugating enzyme E2 Z</fullName>
        <ecNumber evidence="3">2.3.2.23</ecNumber>
    </recommendedName>
    <alternativeName>
        <fullName evidence="12">E2 ubiquitin-conjugating enzyme Z</fullName>
    </alternativeName>
    <alternativeName>
        <fullName evidence="14">Ubiquitin carrier protein Z</fullName>
    </alternativeName>
    <alternativeName>
        <fullName evidence="13">Ubiquitin-protein ligase Z</fullName>
    </alternativeName>
</protein>
<keyword evidence="9" id="KW-0067">ATP-binding</keyword>
<dbReference type="GO" id="GO:0006915">
    <property type="term" value="P:apoptotic process"/>
    <property type="evidence" value="ECO:0007669"/>
    <property type="project" value="UniProtKB-KW"/>
</dbReference>
<keyword evidence="5" id="KW-0808">Transferase</keyword>
<evidence type="ECO:0000256" key="1">
    <source>
        <dbReference type="ARBA" id="ARBA00004123"/>
    </source>
</evidence>
<comment type="subcellular location">
    <subcellularLocation>
        <location evidence="2">Cytoplasm</location>
    </subcellularLocation>
    <subcellularLocation>
        <location evidence="1">Nucleus</location>
    </subcellularLocation>
</comment>
<keyword evidence="6" id="KW-0053">Apoptosis</keyword>
<dbReference type="EMBL" id="JABSTU010000001">
    <property type="protein sequence ID" value="KAH8038904.1"/>
    <property type="molecule type" value="Genomic_DNA"/>
</dbReference>
<keyword evidence="10" id="KW-0539">Nucleus</keyword>
<dbReference type="Pfam" id="PF00179">
    <property type="entry name" value="UQ_con"/>
    <property type="match status" value="1"/>
</dbReference>
<evidence type="ECO:0000256" key="3">
    <source>
        <dbReference type="ARBA" id="ARBA00012486"/>
    </source>
</evidence>
<sequence length="283" mass="30700">MIKGAVGGSRGAFPAQPTLAHTHECEFTLYPHLGTINVINVGVGCDIRELQFFRVPGVFVSPEETNIAKIHALILGAPGTPYEGGFFHFVMKCPPDFPNSPPRVRLMTTDAGRVRFGPSFHENGKVCLGLLGTSAGPTWSSGQCLGSVLLSIKALLSTENPVAQGSTLRVLPTLGSCQSDKLCYNAVLQHETIRVAVCNTVEECLTGASAYPSPLREVVLKHFPQFYGEYERAAKKQLHLSGTRMNDSQELDVPMYQFDALLERLAQLRERVKVATAAGKSSK</sequence>